<dbReference type="RefSeq" id="WP_045971249.1">
    <property type="nucleotide sequence ID" value="NZ_CAWMED010000001.1"/>
</dbReference>
<dbReference type="Gene3D" id="2.40.128.460">
    <property type="entry name" value="Periplasmic lysozyme inhibitor of I-type lysozyme"/>
    <property type="match status" value="1"/>
</dbReference>
<protein>
    <submittedName>
        <fullName evidence="3">PliI/PliC-like inhibitor of I-type lysozyme</fullName>
    </submittedName>
</protein>
<evidence type="ECO:0000313" key="3">
    <source>
        <dbReference type="EMBL" id="TYP02445.1"/>
    </source>
</evidence>
<gene>
    <name evidence="3" type="ORF">LY16_02515</name>
    <name evidence="2" type="ORF">XDD1_2470</name>
</gene>
<dbReference type="Pfam" id="PF16743">
    <property type="entry name" value="PliI"/>
    <property type="match status" value="1"/>
</dbReference>
<accession>A0A068QTR2</accession>
<dbReference type="CDD" id="cd09632">
    <property type="entry name" value="PliI_like"/>
    <property type="match status" value="1"/>
</dbReference>
<feature type="chain" id="PRO_5001652140" evidence="1">
    <location>
        <begin position="27"/>
        <end position="159"/>
    </location>
</feature>
<dbReference type="AlphaFoldDB" id="A0A068QTR2"/>
<evidence type="ECO:0000313" key="2">
    <source>
        <dbReference type="EMBL" id="CDG18169.1"/>
    </source>
</evidence>
<reference evidence="3 5" key="2">
    <citation type="submission" date="2019-07" db="EMBL/GenBank/DDBJ databases">
        <title>Genomic Encyclopedia of Type Strains, Phase I: the one thousand microbial genomes (KMG-I) project.</title>
        <authorList>
            <person name="Kyrpides N."/>
        </authorList>
    </citation>
    <scope>NUCLEOTIDE SEQUENCE [LARGE SCALE GENOMIC DNA]</scope>
    <source>
        <strain evidence="3 5">DSM 17909</strain>
    </source>
</reference>
<reference evidence="2 4" key="1">
    <citation type="submission" date="2013-07" db="EMBL/GenBank/DDBJ databases">
        <authorList>
            <person name="Genoscope - CEA"/>
        </authorList>
    </citation>
    <scope>NUCLEOTIDE SEQUENCE [LARGE SCALE GENOMIC DNA]</scope>
    <source>
        <strain evidence="2">FRM16</strain>
        <strain evidence="4">FRM16 / DSM 17909</strain>
    </source>
</reference>
<feature type="signal peptide" evidence="1">
    <location>
        <begin position="1"/>
        <end position="26"/>
    </location>
</feature>
<evidence type="ECO:0000313" key="5">
    <source>
        <dbReference type="Proteomes" id="UP000324170"/>
    </source>
</evidence>
<dbReference type="HOGENOM" id="CLU_140414_0_0_6"/>
<evidence type="ECO:0000313" key="4">
    <source>
        <dbReference type="Proteomes" id="UP000032721"/>
    </source>
</evidence>
<evidence type="ECO:0000256" key="1">
    <source>
        <dbReference type="SAM" id="SignalP"/>
    </source>
</evidence>
<dbReference type="Proteomes" id="UP000324170">
    <property type="component" value="Unassembled WGS sequence"/>
</dbReference>
<dbReference type="InterPro" id="IPR031948">
    <property type="entry name" value="PliI"/>
</dbReference>
<proteinExistence type="predicted"/>
<dbReference type="InterPro" id="IPR038643">
    <property type="entry name" value="PliI_sf"/>
</dbReference>
<keyword evidence="5" id="KW-1185">Reference proteome</keyword>
<organism evidence="2 4">
    <name type="scientific">Xenorhabdus doucetiae</name>
    <dbReference type="NCBI Taxonomy" id="351671"/>
    <lineage>
        <taxon>Bacteria</taxon>
        <taxon>Pseudomonadati</taxon>
        <taxon>Pseudomonadota</taxon>
        <taxon>Gammaproteobacteria</taxon>
        <taxon>Enterobacterales</taxon>
        <taxon>Morganellaceae</taxon>
        <taxon>Xenorhabdus</taxon>
    </lineage>
</organism>
<dbReference type="EMBL" id="VNHN01000044">
    <property type="protein sequence ID" value="TYP02445.1"/>
    <property type="molecule type" value="Genomic_DNA"/>
</dbReference>
<dbReference type="EMBL" id="FO704550">
    <property type="protein sequence ID" value="CDG18169.1"/>
    <property type="molecule type" value="Genomic_DNA"/>
</dbReference>
<dbReference type="OrthoDB" id="8455654at2"/>
<keyword evidence="1" id="KW-0732">Signal</keyword>
<dbReference type="Proteomes" id="UP000032721">
    <property type="component" value="Chromosome"/>
</dbReference>
<sequence>MRISNIMKTIAIPAVITLLLSTPAGARDGKLINLPDKRFAVLSTGDLESASIGSYSIAIFKDKDLEDFETGAIFERDGSVFEDNGNPRITFADIDGNGSKELIVSKLTAGSGNYLEVDALKITKKHVKLLTRIYINGNNDPVKSLRAICKRGKCIEQKP</sequence>
<dbReference type="KEGG" id="xdo:XDD1_2470"/>
<name>A0A068QTR2_9GAMM</name>